<sequence>MGIIISVALGGAIGSVLRFILSKLIQDRTGIDFPLGTLLVNLLGAFLIGFAFAYFVERMSLSPEVRALFITGFLGGFTTFSTFSYESYNLLMDGELVKFILYTLGTNGVGLFMTLLGYNIGRML</sequence>
<dbReference type="InterPro" id="IPR003691">
    <property type="entry name" value="FluC"/>
</dbReference>
<keyword evidence="16" id="KW-1185">Reference proteome</keyword>
<evidence type="ECO:0000256" key="8">
    <source>
        <dbReference type="ARBA" id="ARBA00023053"/>
    </source>
</evidence>
<evidence type="ECO:0000256" key="12">
    <source>
        <dbReference type="ARBA" id="ARBA00035120"/>
    </source>
</evidence>
<evidence type="ECO:0000256" key="2">
    <source>
        <dbReference type="ARBA" id="ARBA00022448"/>
    </source>
</evidence>
<dbReference type="EMBL" id="RCCJ01000001">
    <property type="protein sequence ID" value="RLJ70018.1"/>
    <property type="molecule type" value="Genomic_DNA"/>
</dbReference>
<comment type="subcellular location">
    <subcellularLocation>
        <location evidence="1 14">Cell membrane</location>
        <topology evidence="1 14">Multi-pass membrane protein</topology>
    </subcellularLocation>
</comment>
<keyword evidence="4" id="KW-0997">Cell inner membrane</keyword>
<evidence type="ECO:0000313" key="16">
    <source>
        <dbReference type="Proteomes" id="UP000267841"/>
    </source>
</evidence>
<dbReference type="Pfam" id="PF02537">
    <property type="entry name" value="CRCB"/>
    <property type="match status" value="1"/>
</dbReference>
<comment type="catalytic activity">
    <reaction evidence="13">
        <text>fluoride(in) = fluoride(out)</text>
        <dbReference type="Rhea" id="RHEA:76159"/>
        <dbReference type="ChEBI" id="CHEBI:17051"/>
    </reaction>
    <physiologicalReaction direction="left-to-right" evidence="13">
        <dbReference type="Rhea" id="RHEA:76160"/>
    </physiologicalReaction>
</comment>
<dbReference type="OrthoDB" id="9815830at2"/>
<gene>
    <name evidence="14" type="primary">fluC</name>
    <name evidence="14" type="synonym">crcB</name>
    <name evidence="15" type="ORF">BCF55_0280</name>
</gene>
<evidence type="ECO:0000256" key="9">
    <source>
        <dbReference type="ARBA" id="ARBA00023065"/>
    </source>
</evidence>
<protein>
    <recommendedName>
        <fullName evidence="14">Fluoride-specific ion channel FluC</fullName>
    </recommendedName>
</protein>
<evidence type="ECO:0000256" key="11">
    <source>
        <dbReference type="ARBA" id="ARBA00023303"/>
    </source>
</evidence>
<dbReference type="GO" id="GO:0140114">
    <property type="term" value="P:cellular detoxification of fluoride"/>
    <property type="evidence" value="ECO:0007669"/>
    <property type="project" value="UniProtKB-UniRule"/>
</dbReference>
<keyword evidence="3 14" id="KW-1003">Cell membrane</keyword>
<feature type="binding site" evidence="14">
    <location>
        <position position="78"/>
    </location>
    <ligand>
        <name>Na(+)</name>
        <dbReference type="ChEBI" id="CHEBI:29101"/>
        <note>structural</note>
    </ligand>
</feature>
<dbReference type="Proteomes" id="UP000267841">
    <property type="component" value="Unassembled WGS sequence"/>
</dbReference>
<evidence type="ECO:0000256" key="13">
    <source>
        <dbReference type="ARBA" id="ARBA00035585"/>
    </source>
</evidence>
<dbReference type="PANTHER" id="PTHR28259:SF18">
    <property type="entry name" value="FLUORIDE-SPECIFIC ION CHANNEL FLUC"/>
    <property type="match status" value="1"/>
</dbReference>
<dbReference type="PANTHER" id="PTHR28259">
    <property type="entry name" value="FLUORIDE EXPORT PROTEIN 1-RELATED"/>
    <property type="match status" value="1"/>
</dbReference>
<comment type="function">
    <text evidence="14">Fluoride-specific ion channel. Important for reducing fluoride concentration in the cell, thus reducing its toxicity.</text>
</comment>
<name>A0A497XMH0_9AQUI</name>
<comment type="caution">
    <text evidence="15">The sequence shown here is derived from an EMBL/GenBank/DDBJ whole genome shotgun (WGS) entry which is preliminary data.</text>
</comment>
<keyword evidence="10 14" id="KW-0472">Membrane</keyword>
<evidence type="ECO:0000256" key="10">
    <source>
        <dbReference type="ARBA" id="ARBA00023136"/>
    </source>
</evidence>
<keyword evidence="5 14" id="KW-0812">Transmembrane</keyword>
<keyword evidence="7 14" id="KW-1133">Transmembrane helix</keyword>
<dbReference type="GO" id="GO:0046872">
    <property type="term" value="F:metal ion binding"/>
    <property type="evidence" value="ECO:0007669"/>
    <property type="project" value="UniProtKB-KW"/>
</dbReference>
<evidence type="ECO:0000313" key="15">
    <source>
        <dbReference type="EMBL" id="RLJ70018.1"/>
    </source>
</evidence>
<evidence type="ECO:0000256" key="14">
    <source>
        <dbReference type="HAMAP-Rule" id="MF_00454"/>
    </source>
</evidence>
<reference evidence="15 16" key="1">
    <citation type="submission" date="2018-10" db="EMBL/GenBank/DDBJ databases">
        <title>Genomic Encyclopedia of Archaeal and Bacterial Type Strains, Phase II (KMG-II): from individual species to whole genera.</title>
        <authorList>
            <person name="Goeker M."/>
        </authorList>
    </citation>
    <scope>NUCLEOTIDE SEQUENCE [LARGE SCALE GENOMIC DNA]</scope>
    <source>
        <strain evidence="15 16">DSM 16510</strain>
    </source>
</reference>
<feature type="binding site" evidence="14">
    <location>
        <position position="75"/>
    </location>
    <ligand>
        <name>Na(+)</name>
        <dbReference type="ChEBI" id="CHEBI:29101"/>
        <note>structural</note>
    </ligand>
</feature>
<evidence type="ECO:0000256" key="1">
    <source>
        <dbReference type="ARBA" id="ARBA00004651"/>
    </source>
</evidence>
<dbReference type="RefSeq" id="WP_121009067.1">
    <property type="nucleotide sequence ID" value="NZ_RCCJ01000001.1"/>
</dbReference>
<evidence type="ECO:0000256" key="5">
    <source>
        <dbReference type="ARBA" id="ARBA00022692"/>
    </source>
</evidence>
<accession>A0A497XMH0</accession>
<keyword evidence="11 14" id="KW-0407">Ion channel</keyword>
<dbReference type="HAMAP" id="MF_00454">
    <property type="entry name" value="FluC"/>
    <property type="match status" value="1"/>
</dbReference>
<organism evidence="15 16">
    <name type="scientific">Hydrogenivirga caldilitoris</name>
    <dbReference type="NCBI Taxonomy" id="246264"/>
    <lineage>
        <taxon>Bacteria</taxon>
        <taxon>Pseudomonadati</taxon>
        <taxon>Aquificota</taxon>
        <taxon>Aquificia</taxon>
        <taxon>Aquificales</taxon>
        <taxon>Aquificaceae</taxon>
        <taxon>Hydrogenivirga</taxon>
    </lineage>
</organism>
<evidence type="ECO:0000256" key="7">
    <source>
        <dbReference type="ARBA" id="ARBA00022989"/>
    </source>
</evidence>
<comment type="activity regulation">
    <text evidence="14">Na(+) is not transported, but it plays an essential structural role and its presence is essential for fluoride channel function.</text>
</comment>
<keyword evidence="6 14" id="KW-0479">Metal-binding</keyword>
<proteinExistence type="inferred from homology"/>
<evidence type="ECO:0000256" key="3">
    <source>
        <dbReference type="ARBA" id="ARBA00022475"/>
    </source>
</evidence>
<dbReference type="GO" id="GO:0005886">
    <property type="term" value="C:plasma membrane"/>
    <property type="evidence" value="ECO:0007669"/>
    <property type="project" value="UniProtKB-SubCell"/>
</dbReference>
<feature type="transmembrane region" description="Helical" evidence="14">
    <location>
        <begin position="34"/>
        <end position="55"/>
    </location>
</feature>
<feature type="transmembrane region" description="Helical" evidence="14">
    <location>
        <begin position="99"/>
        <end position="118"/>
    </location>
</feature>
<dbReference type="GO" id="GO:0062054">
    <property type="term" value="F:fluoride channel activity"/>
    <property type="evidence" value="ECO:0007669"/>
    <property type="project" value="UniProtKB-UniRule"/>
</dbReference>
<dbReference type="AlphaFoldDB" id="A0A497XMH0"/>
<comment type="similarity">
    <text evidence="12 14">Belongs to the fluoride channel Fluc/FEX (TC 1.A.43) family.</text>
</comment>
<keyword evidence="9 14" id="KW-0406">Ion transport</keyword>
<dbReference type="NCBIfam" id="TIGR00494">
    <property type="entry name" value="crcB"/>
    <property type="match status" value="1"/>
</dbReference>
<evidence type="ECO:0000256" key="4">
    <source>
        <dbReference type="ARBA" id="ARBA00022519"/>
    </source>
</evidence>
<keyword evidence="2 14" id="KW-0813">Transport</keyword>
<evidence type="ECO:0000256" key="6">
    <source>
        <dbReference type="ARBA" id="ARBA00022723"/>
    </source>
</evidence>
<feature type="transmembrane region" description="Helical" evidence="14">
    <location>
        <begin position="67"/>
        <end position="87"/>
    </location>
</feature>
<keyword evidence="8 14" id="KW-0915">Sodium</keyword>